<accession>A0A0E3GPP2</accession>
<dbReference type="HOGENOM" id="CLU_129168_2_1_9"/>
<evidence type="ECO:0000313" key="4">
    <source>
        <dbReference type="Proteomes" id="UP000033115"/>
    </source>
</evidence>
<dbReference type="RefSeq" id="WP_029162226.1">
    <property type="nucleotide sequence ID" value="NZ_CP009933.1"/>
</dbReference>
<feature type="transmembrane region" description="Helical" evidence="1">
    <location>
        <begin position="17"/>
        <end position="38"/>
    </location>
</feature>
<evidence type="ECO:0000256" key="1">
    <source>
        <dbReference type="SAM" id="Phobius"/>
    </source>
</evidence>
<proteinExistence type="predicted"/>
<sequence>MFKKVSKLFRLTWIEKLLFLEAFLLTGIIRFAILFLSFNKLARFSGKYKKESSKTISNKDEAIIRKVGWAVFAASKRTPWESKCLVRALTAQLMLSTRKVSSTLYLGVARDKEKKLIAHAWLRSGKDIITGANEMEEFTEVARFANDGGRRMI</sequence>
<evidence type="ECO:0000259" key="2">
    <source>
        <dbReference type="Pfam" id="PF13471"/>
    </source>
</evidence>
<dbReference type="Proteomes" id="UP000033115">
    <property type="component" value="Chromosome"/>
</dbReference>
<name>A0A0E3GPP2_CLOSL</name>
<organism evidence="3 4">
    <name type="scientific">Clostridium scatologenes</name>
    <dbReference type="NCBI Taxonomy" id="1548"/>
    <lineage>
        <taxon>Bacteria</taxon>
        <taxon>Bacillati</taxon>
        <taxon>Bacillota</taxon>
        <taxon>Clostridia</taxon>
        <taxon>Eubacteriales</taxon>
        <taxon>Clostridiaceae</taxon>
        <taxon>Clostridium</taxon>
    </lineage>
</organism>
<dbReference type="Pfam" id="PF13471">
    <property type="entry name" value="Transglut_core3"/>
    <property type="match status" value="1"/>
</dbReference>
<dbReference type="STRING" id="1548.CSCA_0041"/>
<dbReference type="InterPro" id="IPR053521">
    <property type="entry name" value="McjB-like"/>
</dbReference>
<feature type="domain" description="Microcin J25-processing protein McjB C-terminal" evidence="2">
    <location>
        <begin position="34"/>
        <end position="142"/>
    </location>
</feature>
<dbReference type="InterPro" id="IPR032708">
    <property type="entry name" value="McjB_C"/>
</dbReference>
<evidence type="ECO:0000313" key="3">
    <source>
        <dbReference type="EMBL" id="AKA67166.1"/>
    </source>
</evidence>
<keyword evidence="4" id="KW-1185">Reference proteome</keyword>
<dbReference type="KEGG" id="csq:CSCA_0041"/>
<keyword evidence="1" id="KW-0812">Transmembrane</keyword>
<reference evidence="3 4" key="1">
    <citation type="journal article" date="2015" name="J. Biotechnol.">
        <title>Complete genome sequence of a malodorant-producing acetogen, Clostridium scatologenes ATCC 25775(T).</title>
        <authorList>
            <person name="Zhu Z."/>
            <person name="Guo T."/>
            <person name="Zheng H."/>
            <person name="Song T."/>
            <person name="Ouyang P."/>
            <person name="Xie J."/>
        </authorList>
    </citation>
    <scope>NUCLEOTIDE SEQUENCE [LARGE SCALE GENOMIC DNA]</scope>
    <source>
        <strain evidence="3 4">ATCC 25775</strain>
    </source>
</reference>
<protein>
    <recommendedName>
        <fullName evidence="2">Microcin J25-processing protein McjB C-terminal domain-containing protein</fullName>
    </recommendedName>
</protein>
<dbReference type="AlphaFoldDB" id="A0A0E3GPP2"/>
<gene>
    <name evidence="3" type="ORF">CSCA_0041</name>
</gene>
<dbReference type="EMBL" id="CP009933">
    <property type="protein sequence ID" value="AKA67166.1"/>
    <property type="molecule type" value="Genomic_DNA"/>
</dbReference>
<keyword evidence="1" id="KW-0472">Membrane</keyword>
<keyword evidence="1" id="KW-1133">Transmembrane helix</keyword>
<dbReference type="NCBIfam" id="NF033537">
    <property type="entry name" value="lasso_biosyn_B2"/>
    <property type="match status" value="1"/>
</dbReference>